<dbReference type="InterPro" id="IPR013325">
    <property type="entry name" value="RNA_pol_sigma_r2"/>
</dbReference>
<evidence type="ECO:0000259" key="8">
    <source>
        <dbReference type="PROSITE" id="PS00716"/>
    </source>
</evidence>
<dbReference type="PANTHER" id="PTHR30603">
    <property type="entry name" value="RNA POLYMERASE SIGMA FACTOR RPO"/>
    <property type="match status" value="1"/>
</dbReference>
<reference evidence="9 10" key="1">
    <citation type="submission" date="2022-04" db="EMBL/GenBank/DDBJ databases">
        <title>Genome draft of Actinomadura sp. ATCC 31491.</title>
        <authorList>
            <person name="Shi X."/>
            <person name="Du Y."/>
        </authorList>
    </citation>
    <scope>NUCLEOTIDE SEQUENCE [LARGE SCALE GENOMIC DNA]</scope>
    <source>
        <strain evidence="9 10">ATCC 31491</strain>
    </source>
</reference>
<feature type="domain" description="RNA polymerase sigma-70" evidence="8">
    <location>
        <begin position="264"/>
        <end position="290"/>
    </location>
</feature>
<keyword evidence="10" id="KW-1185">Reference proteome</keyword>
<dbReference type="InterPro" id="IPR014284">
    <property type="entry name" value="RNA_pol_sigma-70_dom"/>
</dbReference>
<proteinExistence type="inferred from homology"/>
<gene>
    <name evidence="9" type="ORF">MF672_026515</name>
</gene>
<accession>A0ABT0FYC5</accession>
<dbReference type="Pfam" id="PF04539">
    <property type="entry name" value="Sigma70_r3"/>
    <property type="match status" value="1"/>
</dbReference>
<protein>
    <recommendedName>
        <fullName evidence="6">RNA polymerase sigma factor</fullName>
    </recommendedName>
</protein>
<evidence type="ECO:0000256" key="6">
    <source>
        <dbReference type="RuleBase" id="RU362124"/>
    </source>
</evidence>
<dbReference type="InterPro" id="IPR000943">
    <property type="entry name" value="RNA_pol_sigma70"/>
</dbReference>
<evidence type="ECO:0000256" key="1">
    <source>
        <dbReference type="ARBA" id="ARBA00007788"/>
    </source>
</evidence>
<dbReference type="PANTHER" id="PTHR30603:SF60">
    <property type="entry name" value="RNA POLYMERASE SIGMA FACTOR RPOD"/>
    <property type="match status" value="1"/>
</dbReference>
<evidence type="ECO:0000259" key="7">
    <source>
        <dbReference type="PROSITE" id="PS00715"/>
    </source>
</evidence>
<dbReference type="PRINTS" id="PR00046">
    <property type="entry name" value="SIGMA70FCT"/>
</dbReference>
<evidence type="ECO:0000256" key="5">
    <source>
        <dbReference type="ARBA" id="ARBA00023163"/>
    </source>
</evidence>
<sequence>MSAQAEAGPQADQLGDYLASIGATPLLSAEEEVALAKRVEAGTYAAHLLAEGVSRPGLEELVADGRAARDHLIRANLRLVVSVAKRYAHRGMSWADVIQDGNLGLIEAVGRYDHTRGHRFSTCATWWIRKSIQQGLEYAHTVRLPIGVQDQLGKLAQAEIVVTQALGRTPTEAELAEHLGEKTAKLVTLRRVSQDCVSLDHAPGDPHQGTLGDLVEDPDAVTPAQAAERAALKAALTTLMADLAPRQAMIMRMRFGLDGQGEHTPRQIADRMGLTPHWVRQLERESLARLRRYGARAGLRAWAG</sequence>
<keyword evidence="3 6" id="KW-0731">Sigma factor</keyword>
<feature type="domain" description="RNA polymerase sigma-70" evidence="7">
    <location>
        <begin position="96"/>
        <end position="109"/>
    </location>
</feature>
<dbReference type="SUPFAM" id="SSF88659">
    <property type="entry name" value="Sigma3 and sigma4 domains of RNA polymerase sigma factors"/>
    <property type="match status" value="2"/>
</dbReference>
<evidence type="ECO:0000256" key="2">
    <source>
        <dbReference type="ARBA" id="ARBA00023015"/>
    </source>
</evidence>
<keyword evidence="4 6" id="KW-0238">DNA-binding</keyword>
<dbReference type="InterPro" id="IPR013324">
    <property type="entry name" value="RNA_pol_sigma_r3/r4-like"/>
</dbReference>
<dbReference type="PROSITE" id="PS00716">
    <property type="entry name" value="SIGMA70_2"/>
    <property type="match status" value="1"/>
</dbReference>
<dbReference type="NCBIfam" id="TIGR02937">
    <property type="entry name" value="sigma70-ECF"/>
    <property type="match status" value="1"/>
</dbReference>
<name>A0ABT0FYC5_9ACTN</name>
<dbReference type="InterPro" id="IPR007630">
    <property type="entry name" value="RNA_pol_sigma70_r4"/>
</dbReference>
<evidence type="ECO:0000313" key="10">
    <source>
        <dbReference type="Proteomes" id="UP001317259"/>
    </source>
</evidence>
<keyword evidence="2 6" id="KW-0805">Transcription regulation</keyword>
<comment type="caution">
    <text evidence="9">The sequence shown here is derived from an EMBL/GenBank/DDBJ whole genome shotgun (WGS) entry which is preliminary data.</text>
</comment>
<dbReference type="InterPro" id="IPR007624">
    <property type="entry name" value="RNA_pol_sigma70_r3"/>
</dbReference>
<dbReference type="Pfam" id="PF04542">
    <property type="entry name" value="Sigma70_r2"/>
    <property type="match status" value="1"/>
</dbReference>
<dbReference type="InterPro" id="IPR036388">
    <property type="entry name" value="WH-like_DNA-bd_sf"/>
</dbReference>
<evidence type="ECO:0000256" key="4">
    <source>
        <dbReference type="ARBA" id="ARBA00023125"/>
    </source>
</evidence>
<dbReference type="RefSeq" id="WP_242383217.1">
    <property type="nucleotide sequence ID" value="NZ_JAKRKC020000001.1"/>
</dbReference>
<evidence type="ECO:0000256" key="3">
    <source>
        <dbReference type="ARBA" id="ARBA00023082"/>
    </source>
</evidence>
<dbReference type="Pfam" id="PF04545">
    <property type="entry name" value="Sigma70_r4"/>
    <property type="match status" value="1"/>
</dbReference>
<dbReference type="Gene3D" id="1.10.601.10">
    <property type="entry name" value="RNA Polymerase Primary Sigma Factor"/>
    <property type="match status" value="1"/>
</dbReference>
<dbReference type="Proteomes" id="UP001317259">
    <property type="component" value="Unassembled WGS sequence"/>
</dbReference>
<keyword evidence="5 6" id="KW-0804">Transcription</keyword>
<dbReference type="Gene3D" id="1.10.10.10">
    <property type="entry name" value="Winged helix-like DNA-binding domain superfamily/Winged helix DNA-binding domain"/>
    <property type="match status" value="2"/>
</dbReference>
<dbReference type="Pfam" id="PF00140">
    <property type="entry name" value="Sigma70_r1_2"/>
    <property type="match status" value="1"/>
</dbReference>
<evidence type="ECO:0000313" key="9">
    <source>
        <dbReference type="EMBL" id="MCK2217315.1"/>
    </source>
</evidence>
<dbReference type="PROSITE" id="PS00715">
    <property type="entry name" value="SIGMA70_1"/>
    <property type="match status" value="1"/>
</dbReference>
<dbReference type="InterPro" id="IPR009042">
    <property type="entry name" value="RNA_pol_sigma70_r1_2"/>
</dbReference>
<comment type="function">
    <text evidence="6">Sigma factors are initiation factors that promote the attachment of RNA polymerase to specific initiation sites and are then released.</text>
</comment>
<organism evidence="9 10">
    <name type="scientific">Actinomadura luzonensis</name>
    <dbReference type="NCBI Taxonomy" id="2805427"/>
    <lineage>
        <taxon>Bacteria</taxon>
        <taxon>Bacillati</taxon>
        <taxon>Actinomycetota</taxon>
        <taxon>Actinomycetes</taxon>
        <taxon>Streptosporangiales</taxon>
        <taxon>Thermomonosporaceae</taxon>
        <taxon>Actinomadura</taxon>
    </lineage>
</organism>
<comment type="similarity">
    <text evidence="1 6">Belongs to the sigma-70 factor family.</text>
</comment>
<dbReference type="InterPro" id="IPR050239">
    <property type="entry name" value="Sigma-70_RNA_pol_init_factors"/>
</dbReference>
<dbReference type="InterPro" id="IPR007627">
    <property type="entry name" value="RNA_pol_sigma70_r2"/>
</dbReference>
<dbReference type="SUPFAM" id="SSF88946">
    <property type="entry name" value="Sigma2 domain of RNA polymerase sigma factors"/>
    <property type="match status" value="1"/>
</dbReference>
<dbReference type="EMBL" id="JAKRKC020000001">
    <property type="protein sequence ID" value="MCK2217315.1"/>
    <property type="molecule type" value="Genomic_DNA"/>
</dbReference>